<accession>A0A8R1YWD1</accession>
<evidence type="ECO:0000313" key="1">
    <source>
        <dbReference type="EnsemblMetazoa" id="PPA35200.1"/>
    </source>
</evidence>
<organism evidence="1 2">
    <name type="scientific">Pristionchus pacificus</name>
    <name type="common">Parasitic nematode worm</name>
    <dbReference type="NCBI Taxonomy" id="54126"/>
    <lineage>
        <taxon>Eukaryota</taxon>
        <taxon>Metazoa</taxon>
        <taxon>Ecdysozoa</taxon>
        <taxon>Nematoda</taxon>
        <taxon>Chromadorea</taxon>
        <taxon>Rhabditida</taxon>
        <taxon>Rhabditina</taxon>
        <taxon>Diplogasteromorpha</taxon>
        <taxon>Diplogasteroidea</taxon>
        <taxon>Neodiplogasteridae</taxon>
        <taxon>Pristionchus</taxon>
    </lineage>
</organism>
<reference evidence="1" key="2">
    <citation type="submission" date="2022-06" db="UniProtKB">
        <authorList>
            <consortium name="EnsemblMetazoa"/>
        </authorList>
    </citation>
    <scope>IDENTIFICATION</scope>
    <source>
        <strain evidence="1">PS312</strain>
    </source>
</reference>
<dbReference type="EnsemblMetazoa" id="PPA35200.1">
    <property type="protein sequence ID" value="PPA35200.1"/>
    <property type="gene ID" value="WBGene00273569"/>
</dbReference>
<gene>
    <name evidence="1" type="primary">WBGene00273569</name>
</gene>
<reference evidence="2" key="1">
    <citation type="journal article" date="2008" name="Nat. Genet.">
        <title>The Pristionchus pacificus genome provides a unique perspective on nematode lifestyle and parasitism.</title>
        <authorList>
            <person name="Dieterich C."/>
            <person name="Clifton S.W."/>
            <person name="Schuster L.N."/>
            <person name="Chinwalla A."/>
            <person name="Delehaunty K."/>
            <person name="Dinkelacker I."/>
            <person name="Fulton L."/>
            <person name="Fulton R."/>
            <person name="Godfrey J."/>
            <person name="Minx P."/>
            <person name="Mitreva M."/>
            <person name="Roeseler W."/>
            <person name="Tian H."/>
            <person name="Witte H."/>
            <person name="Yang S.P."/>
            <person name="Wilson R.K."/>
            <person name="Sommer R.J."/>
        </authorList>
    </citation>
    <scope>NUCLEOTIDE SEQUENCE [LARGE SCALE GENOMIC DNA]</scope>
    <source>
        <strain evidence="2">PS312</strain>
    </source>
</reference>
<sequence>MLEILSDYVLPVFVIVAIAVQARLILVLSTKNKTVPPIFRVIILHILASHIGVSVFGLSRWFIYYVGPSELKKELCACKIARYALVVTYLTDYHVNNGAGMMWIAAAVVLVTDMQFDIGVLELVACILAVATTLTYLITLAYWKFVKACWQIFMPKITIFRKAECRSLLFYHEPPSLLFLFLQVLFRDDSAIILSFSVDIFGNIYALYYFISIQPTSKYFKRQEFSLNCTTIRQHQEGEILQITFQLREIMFPILLIVLFRKIRCLFISKNAYIVLKRGGTQKSMETAHL</sequence>
<evidence type="ECO:0000313" key="2">
    <source>
        <dbReference type="Proteomes" id="UP000005239"/>
    </source>
</evidence>
<protein>
    <submittedName>
        <fullName evidence="1">Uncharacterized protein</fullName>
    </submittedName>
</protein>
<dbReference type="Proteomes" id="UP000005239">
    <property type="component" value="Unassembled WGS sequence"/>
</dbReference>
<accession>A0A2A6B8X1</accession>
<name>A0A2A6B8X1_PRIPA</name>
<dbReference type="AlphaFoldDB" id="A0A2A6B8X1"/>
<proteinExistence type="predicted"/>
<keyword evidence="2" id="KW-1185">Reference proteome</keyword>